<name>A0A817AVI9_BRANA</name>
<dbReference type="Proteomes" id="UP001295469">
    <property type="component" value="Chromosome A10"/>
</dbReference>
<sequence length="99" mass="10353">MAPACRSPYRFPGSKKAMLIRKPGPVNSHSFRHEKGGAAAGSPADSKSTITILSRDSNAASDSDSDSSSSELEGRDWGGGRRRSASSTFSATLTSFSIT</sequence>
<dbReference type="EMBL" id="HG994364">
    <property type="protein sequence ID" value="CAF2317057.1"/>
    <property type="molecule type" value="Genomic_DNA"/>
</dbReference>
<protein>
    <submittedName>
        <fullName evidence="2">(rape) hypothetical protein</fullName>
    </submittedName>
</protein>
<feature type="compositionally biased region" description="Low complexity" evidence="1">
    <location>
        <begin position="54"/>
        <end position="70"/>
    </location>
</feature>
<evidence type="ECO:0000256" key="1">
    <source>
        <dbReference type="SAM" id="MobiDB-lite"/>
    </source>
</evidence>
<feature type="region of interest" description="Disordered" evidence="1">
    <location>
        <begin position="15"/>
        <end position="99"/>
    </location>
</feature>
<reference evidence="2" key="1">
    <citation type="submission" date="2021-01" db="EMBL/GenBank/DDBJ databases">
        <authorList>
            <consortium name="Genoscope - CEA"/>
            <person name="William W."/>
        </authorList>
    </citation>
    <scope>NUCLEOTIDE SEQUENCE</scope>
</reference>
<accession>A0A817AVI9</accession>
<feature type="compositionally biased region" description="Low complexity" evidence="1">
    <location>
        <begin position="85"/>
        <end position="99"/>
    </location>
</feature>
<proteinExistence type="predicted"/>
<gene>
    <name evidence="2" type="ORF">DARMORV10_A10P06550.1</name>
</gene>
<dbReference type="AlphaFoldDB" id="A0A817AVI9"/>
<organism evidence="2">
    <name type="scientific">Brassica napus</name>
    <name type="common">Rape</name>
    <dbReference type="NCBI Taxonomy" id="3708"/>
    <lineage>
        <taxon>Eukaryota</taxon>
        <taxon>Viridiplantae</taxon>
        <taxon>Streptophyta</taxon>
        <taxon>Embryophyta</taxon>
        <taxon>Tracheophyta</taxon>
        <taxon>Spermatophyta</taxon>
        <taxon>Magnoliopsida</taxon>
        <taxon>eudicotyledons</taxon>
        <taxon>Gunneridae</taxon>
        <taxon>Pentapetalae</taxon>
        <taxon>rosids</taxon>
        <taxon>malvids</taxon>
        <taxon>Brassicales</taxon>
        <taxon>Brassicaceae</taxon>
        <taxon>Brassiceae</taxon>
        <taxon>Brassica</taxon>
    </lineage>
</organism>
<evidence type="ECO:0000313" key="2">
    <source>
        <dbReference type="EMBL" id="CAF2317057.1"/>
    </source>
</evidence>